<dbReference type="EMBL" id="CP146069">
    <property type="protein sequence ID" value="WWR47690.1"/>
    <property type="molecule type" value="Genomic_DNA"/>
</dbReference>
<evidence type="ECO:0000256" key="1">
    <source>
        <dbReference type="SAM" id="Coils"/>
    </source>
</evidence>
<keyword evidence="1" id="KW-0175">Coiled coil</keyword>
<sequence>MLFVAIFVGSIALNLAFVVGGALFSVASSAFHSATGMRTVAMQHADEVADLSGELAQERAAKRQLRGELSEVTADLASERTVTRRLRSEVGDVIPDRVVYRGRKVAVQEAVETTSNRISKRAVKTSSREIGAMAGEALPYVGIAVVVGATALELKDLCDTLKDMSELRRALDPGSAPSEDEQTVCATRVPTAEEVWETVKASPGNAWQSAKAAVPTLEEIKSYELPDVDWEEYWDTSADWFASTADGAKSGVSRFWEKSLEGAGDLIDDTRKYLQPDEQQAQ</sequence>
<dbReference type="Proteomes" id="UP001364156">
    <property type="component" value="Chromosome"/>
</dbReference>
<accession>A0ABZ2HHZ5</accession>
<evidence type="ECO:0000313" key="3">
    <source>
        <dbReference type="Proteomes" id="UP001364156"/>
    </source>
</evidence>
<protein>
    <submittedName>
        <fullName evidence="2">Uncharacterized protein</fullName>
    </submittedName>
</protein>
<proteinExistence type="predicted"/>
<feature type="coiled-coil region" evidence="1">
    <location>
        <begin position="48"/>
        <end position="75"/>
    </location>
</feature>
<evidence type="ECO:0000313" key="2">
    <source>
        <dbReference type="EMBL" id="WWR47690.1"/>
    </source>
</evidence>
<gene>
    <name evidence="2" type="ORF">RZ517_05835</name>
</gene>
<name>A0ABZ2HHZ5_9RHOB</name>
<keyword evidence="3" id="KW-1185">Reference proteome</keyword>
<reference evidence="2 3" key="1">
    <citation type="submission" date="2023-10" db="EMBL/GenBank/DDBJ databases">
        <title>Roseovarius strain S88 nov., isolated from a marine algae.</title>
        <authorList>
            <person name="Lee M.W."/>
            <person name="Lee J.K."/>
            <person name="Kim J.M."/>
            <person name="Choi D.G."/>
            <person name="Baek J.H."/>
            <person name="Bayburt H."/>
            <person name="Jung J.J."/>
            <person name="Han D.M."/>
            <person name="Jeon C.O."/>
        </authorList>
    </citation>
    <scope>NUCLEOTIDE SEQUENCE [LARGE SCALE GENOMIC DNA]</scope>
    <source>
        <strain evidence="2 3">S88</strain>
    </source>
</reference>
<organism evidence="2 3">
    <name type="scientific">Roseovarius phycicola</name>
    <dbReference type="NCBI Taxonomy" id="3080976"/>
    <lineage>
        <taxon>Bacteria</taxon>
        <taxon>Pseudomonadati</taxon>
        <taxon>Pseudomonadota</taxon>
        <taxon>Alphaproteobacteria</taxon>
        <taxon>Rhodobacterales</taxon>
        <taxon>Roseobacteraceae</taxon>
        <taxon>Roseovarius</taxon>
    </lineage>
</organism>